<accession>A0ABV7V9H7</accession>
<evidence type="ECO:0000313" key="4">
    <source>
        <dbReference type="Proteomes" id="UP001595711"/>
    </source>
</evidence>
<dbReference type="InterPro" id="IPR026881">
    <property type="entry name" value="WYL_dom"/>
</dbReference>
<dbReference type="Proteomes" id="UP001595711">
    <property type="component" value="Unassembled WGS sequence"/>
</dbReference>
<dbReference type="PANTHER" id="PTHR34580">
    <property type="match status" value="1"/>
</dbReference>
<evidence type="ECO:0000313" key="3">
    <source>
        <dbReference type="EMBL" id="MFC3674055.1"/>
    </source>
</evidence>
<dbReference type="PANTHER" id="PTHR34580:SF1">
    <property type="entry name" value="PROTEIN PAFC"/>
    <property type="match status" value="1"/>
</dbReference>
<dbReference type="PROSITE" id="PS52050">
    <property type="entry name" value="WYL"/>
    <property type="match status" value="1"/>
</dbReference>
<feature type="domain" description="WCX" evidence="2">
    <location>
        <begin position="254"/>
        <end position="327"/>
    </location>
</feature>
<dbReference type="Pfam" id="PF25583">
    <property type="entry name" value="WCX"/>
    <property type="match status" value="1"/>
</dbReference>
<evidence type="ECO:0000259" key="2">
    <source>
        <dbReference type="Pfam" id="PF25583"/>
    </source>
</evidence>
<sequence length="349" mass="39316">MPIGPKVKRFAKADCVLQLAEEMQATRSGISLSDIEQRFAVSHRTAQRMRDAVARLHPEIETMIDDHRRLRWRLPSSQSAAIGISPLEASDLEFCIQLLMQHHQRGRARNLRMLLSRLLAAQPEAVIRRLEPDIEALLEAEGLASRPGPRPVVREEVIQVIRQAILVSREIEISHVRRMDGEQTRKCVQPLGFLLGTRHYLVGMESRDKNRKVRLYALSGIGKAAVLQTTFQRPTGFSLKDYAARSFGVFQEPPVSVAWRFSPAAAPAAREYLFHPRQDMRLNRDGSLTVSFVAGGLMEMAWHLFTWGRDVTVLEPPELQAMLQNAGRHSGFRIAPAEADPIESAPRTS</sequence>
<reference evidence="4" key="1">
    <citation type="journal article" date="2019" name="Int. J. Syst. Evol. Microbiol.">
        <title>The Global Catalogue of Microorganisms (GCM) 10K type strain sequencing project: providing services to taxonomists for standard genome sequencing and annotation.</title>
        <authorList>
            <consortium name="The Broad Institute Genomics Platform"/>
            <consortium name="The Broad Institute Genome Sequencing Center for Infectious Disease"/>
            <person name="Wu L."/>
            <person name="Ma J."/>
        </authorList>
    </citation>
    <scope>NUCLEOTIDE SEQUENCE [LARGE SCALE GENOMIC DNA]</scope>
    <source>
        <strain evidence="4">KCTC 42182</strain>
    </source>
</reference>
<dbReference type="InterPro" id="IPR051534">
    <property type="entry name" value="CBASS_pafABC_assoc_protein"/>
</dbReference>
<dbReference type="EMBL" id="JBHRYJ010000001">
    <property type="protein sequence ID" value="MFC3674055.1"/>
    <property type="molecule type" value="Genomic_DNA"/>
</dbReference>
<proteinExistence type="predicted"/>
<keyword evidence="4" id="KW-1185">Reference proteome</keyword>
<feature type="domain" description="WYL" evidence="1">
    <location>
        <begin position="156"/>
        <end position="224"/>
    </location>
</feature>
<evidence type="ECO:0000259" key="1">
    <source>
        <dbReference type="Pfam" id="PF13280"/>
    </source>
</evidence>
<gene>
    <name evidence="3" type="ORF">ACFOOQ_00780</name>
</gene>
<dbReference type="Pfam" id="PF13280">
    <property type="entry name" value="WYL"/>
    <property type="match status" value="1"/>
</dbReference>
<organism evidence="3 4">
    <name type="scientific">Ferrovibrio xuzhouensis</name>
    <dbReference type="NCBI Taxonomy" id="1576914"/>
    <lineage>
        <taxon>Bacteria</taxon>
        <taxon>Pseudomonadati</taxon>
        <taxon>Pseudomonadota</taxon>
        <taxon>Alphaproteobacteria</taxon>
        <taxon>Rhodospirillales</taxon>
        <taxon>Rhodospirillaceae</taxon>
        <taxon>Ferrovibrio</taxon>
    </lineage>
</organism>
<dbReference type="InterPro" id="IPR057727">
    <property type="entry name" value="WCX_dom"/>
</dbReference>
<comment type="caution">
    <text evidence="3">The sequence shown here is derived from an EMBL/GenBank/DDBJ whole genome shotgun (WGS) entry which is preliminary data.</text>
</comment>
<name>A0ABV7V9H7_9PROT</name>
<dbReference type="RefSeq" id="WP_379720304.1">
    <property type="nucleotide sequence ID" value="NZ_JBHRYJ010000001.1"/>
</dbReference>
<protein>
    <submittedName>
        <fullName evidence="3">Helix-turn-helix transcriptional regulator</fullName>
    </submittedName>
</protein>